<dbReference type="Proteomes" id="UP001222932">
    <property type="component" value="Unassembled WGS sequence"/>
</dbReference>
<reference evidence="1" key="1">
    <citation type="journal article" date="2023" name="BMC Genomics">
        <title>Chromosome-level genome assemblies of Cutaneotrichosporon spp. (Trichosporonales, Basidiomycota) reveal imbalanced evolution between nucleotide sequences and chromosome synteny.</title>
        <authorList>
            <person name="Kobayashi Y."/>
            <person name="Kayamori A."/>
            <person name="Aoki K."/>
            <person name="Shiwa Y."/>
            <person name="Matsutani M."/>
            <person name="Fujita N."/>
            <person name="Sugita T."/>
            <person name="Iwasaki W."/>
            <person name="Tanaka N."/>
            <person name="Takashima M."/>
        </authorList>
    </citation>
    <scope>NUCLEOTIDE SEQUENCE</scope>
    <source>
        <strain evidence="1">HIS016</strain>
    </source>
</reference>
<accession>A0AAD3TSC8</accession>
<name>A0AAD3TSC8_9TREE</name>
<protein>
    <submittedName>
        <fullName evidence="1">Uncharacterized protein</fullName>
    </submittedName>
</protein>
<proteinExistence type="predicted"/>
<keyword evidence="2" id="KW-1185">Reference proteome</keyword>
<organism evidence="1 2">
    <name type="scientific">Cutaneotrichosporon spelunceum</name>
    <dbReference type="NCBI Taxonomy" id="1672016"/>
    <lineage>
        <taxon>Eukaryota</taxon>
        <taxon>Fungi</taxon>
        <taxon>Dikarya</taxon>
        <taxon>Basidiomycota</taxon>
        <taxon>Agaricomycotina</taxon>
        <taxon>Tremellomycetes</taxon>
        <taxon>Trichosporonales</taxon>
        <taxon>Trichosporonaceae</taxon>
        <taxon>Cutaneotrichosporon</taxon>
    </lineage>
</organism>
<evidence type="ECO:0000313" key="2">
    <source>
        <dbReference type="Proteomes" id="UP001222932"/>
    </source>
</evidence>
<gene>
    <name evidence="1" type="ORF">CspeluHIS016_0211070</name>
</gene>
<comment type="caution">
    <text evidence="1">The sequence shown here is derived from an EMBL/GenBank/DDBJ whole genome shotgun (WGS) entry which is preliminary data.</text>
</comment>
<dbReference type="EMBL" id="BTCM01000002">
    <property type="protein sequence ID" value="GMK56051.1"/>
    <property type="molecule type" value="Genomic_DNA"/>
</dbReference>
<sequence length="205" mass="22087">MATILPTIVEQPVALAYDARETHETADKVSDTILDDECYDCLDCDYENFDQWTEHHTPALSHSPAATPTEQPSTPLLAPTQTEHVSLGERLLSACTHGLHALGTSALQALLPSDEPYLRLSPRLSPGLSPRLSPLDEAISHSPVILLEPARPGAQVRFIVSPPASKSLSIPSMTLSGMSGFFGVGDGVEDSDEGLEMFEDLEQRA</sequence>
<reference evidence="1" key="2">
    <citation type="submission" date="2023-06" db="EMBL/GenBank/DDBJ databases">
        <authorList>
            <person name="Kobayashi Y."/>
            <person name="Kayamori A."/>
            <person name="Aoki K."/>
            <person name="Shiwa Y."/>
            <person name="Fujita N."/>
            <person name="Sugita T."/>
            <person name="Iwasaki W."/>
            <person name="Tanaka N."/>
            <person name="Takashima M."/>
        </authorList>
    </citation>
    <scope>NUCLEOTIDE SEQUENCE</scope>
    <source>
        <strain evidence="1">HIS016</strain>
    </source>
</reference>
<dbReference type="AlphaFoldDB" id="A0AAD3TSC8"/>
<evidence type="ECO:0000313" key="1">
    <source>
        <dbReference type="EMBL" id="GMK56051.1"/>
    </source>
</evidence>